<gene>
    <name evidence="1" type="ORF">CEUTPL_LOCUS8032</name>
</gene>
<name>A0A9N9MS35_9CUCU</name>
<protein>
    <submittedName>
        <fullName evidence="1">Uncharacterized protein</fullName>
    </submittedName>
</protein>
<dbReference type="AlphaFoldDB" id="A0A9N9MS35"/>
<dbReference type="OrthoDB" id="446789at2759"/>
<dbReference type="Proteomes" id="UP001152799">
    <property type="component" value="Chromosome 4"/>
</dbReference>
<dbReference type="EMBL" id="OU892280">
    <property type="protein sequence ID" value="CAG9767467.1"/>
    <property type="molecule type" value="Genomic_DNA"/>
</dbReference>
<sequence length="159" mass="18571">MDYKICDETFQKAQNDFKNCLLDTIDSINFSKIKLSKAQPPLLPNYKLKEPATNPCNHDRLRKSVLKSQSSIKRSLMTINNIVHQWNLLILPYQELRALSGQFIEHENFGKSSNRDYLEAVRCLKEVLDEIKDVESKTGKFFDDFQYFDDEYKNLPSGN</sequence>
<keyword evidence="2" id="KW-1185">Reference proteome</keyword>
<reference evidence="1" key="1">
    <citation type="submission" date="2022-01" db="EMBL/GenBank/DDBJ databases">
        <authorList>
            <person name="King R."/>
        </authorList>
    </citation>
    <scope>NUCLEOTIDE SEQUENCE</scope>
</reference>
<evidence type="ECO:0000313" key="1">
    <source>
        <dbReference type="EMBL" id="CAG9767467.1"/>
    </source>
</evidence>
<organism evidence="1 2">
    <name type="scientific">Ceutorhynchus assimilis</name>
    <name type="common">cabbage seed weevil</name>
    <dbReference type="NCBI Taxonomy" id="467358"/>
    <lineage>
        <taxon>Eukaryota</taxon>
        <taxon>Metazoa</taxon>
        <taxon>Ecdysozoa</taxon>
        <taxon>Arthropoda</taxon>
        <taxon>Hexapoda</taxon>
        <taxon>Insecta</taxon>
        <taxon>Pterygota</taxon>
        <taxon>Neoptera</taxon>
        <taxon>Endopterygota</taxon>
        <taxon>Coleoptera</taxon>
        <taxon>Polyphaga</taxon>
        <taxon>Cucujiformia</taxon>
        <taxon>Curculionidae</taxon>
        <taxon>Ceutorhynchinae</taxon>
        <taxon>Ceutorhynchus</taxon>
    </lineage>
</organism>
<accession>A0A9N9MS35</accession>
<evidence type="ECO:0000313" key="2">
    <source>
        <dbReference type="Proteomes" id="UP001152799"/>
    </source>
</evidence>
<proteinExistence type="predicted"/>